<organism evidence="2 3">
    <name type="scientific">Pseudomonas asiatica</name>
    <dbReference type="NCBI Taxonomy" id="2219225"/>
    <lineage>
        <taxon>Bacteria</taxon>
        <taxon>Pseudomonadati</taxon>
        <taxon>Pseudomonadota</taxon>
        <taxon>Gammaproteobacteria</taxon>
        <taxon>Pseudomonadales</taxon>
        <taxon>Pseudomonadaceae</taxon>
        <taxon>Pseudomonas</taxon>
    </lineage>
</organism>
<proteinExistence type="predicted"/>
<evidence type="ECO:0000256" key="1">
    <source>
        <dbReference type="SAM" id="Coils"/>
    </source>
</evidence>
<accession>A0AAJ5LJV7</accession>
<sequence length="104" mass="12167">MSKKLTYEQLMGQIAEAAVGYKQAETQRNALRRELNGLYRTYFAAYGHPYPGEPRKRIDPEDERFRGVLSFTDAAFQRWLSARELTTRLKRKLSGLVERLERAQ</sequence>
<reference evidence="2" key="1">
    <citation type="submission" date="2022-07" db="EMBL/GenBank/DDBJ databases">
        <title>Complete genome of MD9.</title>
        <authorList>
            <person name="Cao G."/>
        </authorList>
    </citation>
    <scope>NUCLEOTIDE SEQUENCE</scope>
    <source>
        <strain evidence="2">MD9</strain>
    </source>
</reference>
<evidence type="ECO:0000313" key="2">
    <source>
        <dbReference type="EMBL" id="UUC17563.1"/>
    </source>
</evidence>
<keyword evidence="1" id="KW-0175">Coiled coil</keyword>
<dbReference type="RefSeq" id="WP_015271386.1">
    <property type="nucleotide sequence ID" value="NZ_CP101700.1"/>
</dbReference>
<feature type="coiled-coil region" evidence="1">
    <location>
        <begin position="14"/>
        <end position="41"/>
    </location>
</feature>
<dbReference type="Proteomes" id="UP001058744">
    <property type="component" value="Chromosome"/>
</dbReference>
<name>A0AAJ5LJV7_9PSED</name>
<gene>
    <name evidence="2" type="ORF">NOV18_20165</name>
</gene>
<protein>
    <submittedName>
        <fullName evidence="2">Uncharacterized protein</fullName>
    </submittedName>
</protein>
<dbReference type="EMBL" id="CP101700">
    <property type="protein sequence ID" value="UUC17563.1"/>
    <property type="molecule type" value="Genomic_DNA"/>
</dbReference>
<evidence type="ECO:0000313" key="3">
    <source>
        <dbReference type="Proteomes" id="UP001058744"/>
    </source>
</evidence>
<dbReference type="AlphaFoldDB" id="A0AAJ5LJV7"/>